<accession>A0A418Y966</accession>
<gene>
    <name evidence="1" type="ORF">D1Z90_20380</name>
</gene>
<organism evidence="1 2">
    <name type="scientific">Motilimonas pumila</name>
    <dbReference type="NCBI Taxonomy" id="2303987"/>
    <lineage>
        <taxon>Bacteria</taxon>
        <taxon>Pseudomonadati</taxon>
        <taxon>Pseudomonadota</taxon>
        <taxon>Gammaproteobacteria</taxon>
        <taxon>Alteromonadales</taxon>
        <taxon>Alteromonadales genera incertae sedis</taxon>
        <taxon>Motilimonas</taxon>
    </lineage>
</organism>
<reference evidence="1 2" key="1">
    <citation type="submission" date="2018-09" db="EMBL/GenBank/DDBJ databases">
        <authorList>
            <person name="Wang F."/>
        </authorList>
    </citation>
    <scope>NUCLEOTIDE SEQUENCE [LARGE SCALE GENOMIC DNA]</scope>
    <source>
        <strain evidence="1 2">PLHSC7-2</strain>
    </source>
</reference>
<sequence length="86" mass="10224">MYIPKETSYNKDAAFRDLIEILNQFLSPISIKEAEREIELSIQSGDPLRVRERLPNYIPNLSKIEIKKRLTNKDLRLLDKLLFFYP</sequence>
<dbReference type="Proteomes" id="UP000283255">
    <property type="component" value="Unassembled WGS sequence"/>
</dbReference>
<proteinExistence type="predicted"/>
<dbReference type="EMBL" id="QZCH01000077">
    <property type="protein sequence ID" value="RJG36471.1"/>
    <property type="molecule type" value="Genomic_DNA"/>
</dbReference>
<name>A0A418Y966_9GAMM</name>
<comment type="caution">
    <text evidence="1">The sequence shown here is derived from an EMBL/GenBank/DDBJ whole genome shotgun (WGS) entry which is preliminary data.</text>
</comment>
<evidence type="ECO:0000313" key="1">
    <source>
        <dbReference type="EMBL" id="RJG36471.1"/>
    </source>
</evidence>
<protein>
    <submittedName>
        <fullName evidence="1">Uncharacterized protein</fullName>
    </submittedName>
</protein>
<keyword evidence="2" id="KW-1185">Reference proteome</keyword>
<evidence type="ECO:0000313" key="2">
    <source>
        <dbReference type="Proteomes" id="UP000283255"/>
    </source>
</evidence>
<dbReference type="AlphaFoldDB" id="A0A418Y966"/>
<reference evidence="1 2" key="2">
    <citation type="submission" date="2019-01" db="EMBL/GenBank/DDBJ databases">
        <title>Motilimonas pumilus sp. nov., isolated from the gut of sea cucumber (Apostichopus japonicus).</title>
        <authorList>
            <person name="Wang F.-Q."/>
            <person name="Ren L.-H."/>
            <person name="Lin Y.-W."/>
            <person name="Sun G.-H."/>
            <person name="Du Z.-J."/>
            <person name="Zhao J.-X."/>
            <person name="Liu X.-J."/>
            <person name="Liu L.-J."/>
        </authorList>
    </citation>
    <scope>NUCLEOTIDE SEQUENCE [LARGE SCALE GENOMIC DNA]</scope>
    <source>
        <strain evidence="1 2">PLHSC7-2</strain>
    </source>
</reference>